<comment type="caution">
    <text evidence="1">The sequence shown here is derived from an EMBL/GenBank/DDBJ whole genome shotgun (WGS) entry which is preliminary data.</text>
</comment>
<dbReference type="InterPro" id="IPR029033">
    <property type="entry name" value="His_PPase_superfam"/>
</dbReference>
<dbReference type="PANTHER" id="PTHR48100:SF1">
    <property type="entry name" value="HISTIDINE PHOSPHATASE FAMILY PROTEIN-RELATED"/>
    <property type="match status" value="1"/>
</dbReference>
<dbReference type="Gene3D" id="3.40.50.1240">
    <property type="entry name" value="Phosphoglycerate mutase-like"/>
    <property type="match status" value="1"/>
</dbReference>
<evidence type="ECO:0000313" key="2">
    <source>
        <dbReference type="Proteomes" id="UP000239861"/>
    </source>
</evidence>
<dbReference type="CDD" id="cd07040">
    <property type="entry name" value="HP"/>
    <property type="match status" value="1"/>
</dbReference>
<proteinExistence type="predicted"/>
<dbReference type="GO" id="GO:0005737">
    <property type="term" value="C:cytoplasm"/>
    <property type="evidence" value="ECO:0007669"/>
    <property type="project" value="TreeGrafter"/>
</dbReference>
<name>A0AB36ZXJ8_9BACT</name>
<dbReference type="RefSeq" id="WP_079579748.1">
    <property type="nucleotide sequence ID" value="NZ_FUYO01000025.1"/>
</dbReference>
<dbReference type="PANTHER" id="PTHR48100">
    <property type="entry name" value="BROAD-SPECIFICITY PHOSPHATASE YOR283W-RELATED"/>
    <property type="match status" value="1"/>
</dbReference>
<dbReference type="EMBL" id="PTIW01000015">
    <property type="protein sequence ID" value="PPK60868.1"/>
    <property type="molecule type" value="Genomic_DNA"/>
</dbReference>
<evidence type="ECO:0000313" key="1">
    <source>
        <dbReference type="EMBL" id="PPK60868.1"/>
    </source>
</evidence>
<dbReference type="AlphaFoldDB" id="A0AB36ZXJ8"/>
<dbReference type="GO" id="GO:0016791">
    <property type="term" value="F:phosphatase activity"/>
    <property type="evidence" value="ECO:0007669"/>
    <property type="project" value="TreeGrafter"/>
</dbReference>
<reference evidence="1 2" key="1">
    <citation type="submission" date="2018-02" db="EMBL/GenBank/DDBJ databases">
        <title>Subsurface microbial communities from deep shales in Ohio and West Virginia, USA.</title>
        <authorList>
            <person name="Wrighton K."/>
        </authorList>
    </citation>
    <scope>NUCLEOTIDE SEQUENCE [LARGE SCALE GENOMIC DNA]</scope>
    <source>
        <strain evidence="1 2">MARC-MIP3H16</strain>
    </source>
</reference>
<dbReference type="SUPFAM" id="SSF53254">
    <property type="entry name" value="Phosphoglycerate mutase-like"/>
    <property type="match status" value="1"/>
</dbReference>
<sequence>MKTLYLMRHGQKEIDSSKDDFDIKLTTNGIKDIEDISNKLLEDKVQVDLIASSPALRAKETAQILANKFGYEKPIIYNEVIYQAFLNELHEIITYTYDTVDSMILVGHNPSLAILALNYCGYKDKFDMGYVIRIDFNCDSWIDVSKNNAEFKKVYKIGK</sequence>
<gene>
    <name evidence="1" type="ORF">B0F89_11537</name>
</gene>
<dbReference type="Proteomes" id="UP000239861">
    <property type="component" value="Unassembled WGS sequence"/>
</dbReference>
<accession>A0AB36ZXJ8</accession>
<dbReference type="InterPro" id="IPR050275">
    <property type="entry name" value="PGM_Phosphatase"/>
</dbReference>
<organism evidence="1 2">
    <name type="scientific">Malaciobacter marinus</name>
    <dbReference type="NCBI Taxonomy" id="505249"/>
    <lineage>
        <taxon>Bacteria</taxon>
        <taxon>Pseudomonadati</taxon>
        <taxon>Campylobacterota</taxon>
        <taxon>Epsilonproteobacteria</taxon>
        <taxon>Campylobacterales</taxon>
        <taxon>Arcobacteraceae</taxon>
        <taxon>Malaciobacter</taxon>
    </lineage>
</organism>
<dbReference type="SMART" id="SM00855">
    <property type="entry name" value="PGAM"/>
    <property type="match status" value="1"/>
</dbReference>
<dbReference type="InterPro" id="IPR013078">
    <property type="entry name" value="His_Pase_superF_clade-1"/>
</dbReference>
<protein>
    <submittedName>
        <fullName evidence="1">Phosphohistidine phosphatase</fullName>
    </submittedName>
</protein>
<dbReference type="Pfam" id="PF00300">
    <property type="entry name" value="His_Phos_1"/>
    <property type="match status" value="1"/>
</dbReference>